<dbReference type="PROSITE" id="PS50011">
    <property type="entry name" value="PROTEIN_KINASE_DOM"/>
    <property type="match status" value="1"/>
</dbReference>
<dbReference type="Gene3D" id="1.10.510.10">
    <property type="entry name" value="Transferase(Phosphotransferase) domain 1"/>
    <property type="match status" value="1"/>
</dbReference>
<evidence type="ECO:0000313" key="3">
    <source>
        <dbReference type="Proteomes" id="UP001220256"/>
    </source>
</evidence>
<gene>
    <name evidence="2" type="ORF">N7505_004512</name>
</gene>
<organism evidence="2 3">
    <name type="scientific">Penicillium chrysogenum</name>
    <name type="common">Penicillium notatum</name>
    <dbReference type="NCBI Taxonomy" id="5076"/>
    <lineage>
        <taxon>Eukaryota</taxon>
        <taxon>Fungi</taxon>
        <taxon>Dikarya</taxon>
        <taxon>Ascomycota</taxon>
        <taxon>Pezizomycotina</taxon>
        <taxon>Eurotiomycetes</taxon>
        <taxon>Eurotiomycetidae</taxon>
        <taxon>Eurotiales</taxon>
        <taxon>Aspergillaceae</taxon>
        <taxon>Penicillium</taxon>
        <taxon>Penicillium chrysogenum species complex</taxon>
    </lineage>
</organism>
<name>A0ABQ8WFD3_PENCH</name>
<proteinExistence type="predicted"/>
<reference evidence="2 3" key="1">
    <citation type="journal article" date="2023" name="IMA Fungus">
        <title>Comparative genomic study of the Penicillium genus elucidates a diverse pangenome and 15 lateral gene transfer events.</title>
        <authorList>
            <person name="Petersen C."/>
            <person name="Sorensen T."/>
            <person name="Nielsen M.R."/>
            <person name="Sondergaard T.E."/>
            <person name="Sorensen J.L."/>
            <person name="Fitzpatrick D.A."/>
            <person name="Frisvad J.C."/>
            <person name="Nielsen K.L."/>
        </authorList>
    </citation>
    <scope>NUCLEOTIDE SEQUENCE [LARGE SCALE GENOMIC DNA]</scope>
    <source>
        <strain evidence="2 3">IBT 3361</strain>
    </source>
</reference>
<feature type="domain" description="Protein kinase" evidence="1">
    <location>
        <begin position="16"/>
        <end position="357"/>
    </location>
</feature>
<dbReference type="InterPro" id="IPR000719">
    <property type="entry name" value="Prot_kinase_dom"/>
</dbReference>
<accession>A0ABQ8WFD3</accession>
<evidence type="ECO:0000313" key="2">
    <source>
        <dbReference type="EMBL" id="KAJ5268754.1"/>
    </source>
</evidence>
<dbReference type="Proteomes" id="UP001220256">
    <property type="component" value="Unassembled WGS sequence"/>
</dbReference>
<comment type="caution">
    <text evidence="2">The sequence shown here is derived from an EMBL/GenBank/DDBJ whole genome shotgun (WGS) entry which is preliminary data.</text>
</comment>
<dbReference type="EMBL" id="JAPVEB010000003">
    <property type="protein sequence ID" value="KAJ5268754.1"/>
    <property type="molecule type" value="Genomic_DNA"/>
</dbReference>
<protein>
    <recommendedName>
        <fullName evidence="1">Protein kinase domain-containing protein</fullName>
    </recommendedName>
</protein>
<keyword evidence="3" id="KW-1185">Reference proteome</keyword>
<sequence>MHPRNDLLTDVDPSRINIIREITRSDASSIFEVDLDGQKYALKLFHDNGDPGYTEKGRDLNRFRCESNAYKKLLTSGVCDRSFVPKFYGYIDRVDPAIFHPALKHFTQDKLKPRAILLEYLPNAESLNCVNYVDTLYPQAIKGMKEIHRAGVHHRDVYPRNLLLVRGNPDRKKIKLRDFLQIQNFIKGIMILPQNNEETLHLLATSTISAKPSKMNIVNLIKPLLISLNEADIPSFIGRIQCVLDHRDYDLFTEYKRGFPTFKASNTSLRLIVFPDTHFGIAPLRQSIVPSDERASTACSKQILDLVPQCEVQDLPIPRLPNLFTGLCSRFFESGNLMARIAVEQLVDGMNLDDDWIESNLGGATIKVRNLAAQLVLEKGFRHEEDMALGAMHSDFDAIRMQDLSSIPGSGF</sequence>
<evidence type="ECO:0000259" key="1">
    <source>
        <dbReference type="PROSITE" id="PS50011"/>
    </source>
</evidence>
<dbReference type="SUPFAM" id="SSF56112">
    <property type="entry name" value="Protein kinase-like (PK-like)"/>
    <property type="match status" value="1"/>
</dbReference>
<dbReference type="InterPro" id="IPR011009">
    <property type="entry name" value="Kinase-like_dom_sf"/>
</dbReference>